<feature type="transmembrane region" description="Helical" evidence="10">
    <location>
        <begin position="225"/>
        <end position="244"/>
    </location>
</feature>
<feature type="transmembrane region" description="Helical" evidence="10">
    <location>
        <begin position="76"/>
        <end position="94"/>
    </location>
</feature>
<evidence type="ECO:0000256" key="1">
    <source>
        <dbReference type="ARBA" id="ARBA00001947"/>
    </source>
</evidence>
<dbReference type="InterPro" id="IPR008915">
    <property type="entry name" value="Peptidase_M50"/>
</dbReference>
<keyword evidence="9 10" id="KW-0472">Membrane</keyword>
<feature type="transmembrane region" description="Helical" evidence="10">
    <location>
        <begin position="143"/>
        <end position="169"/>
    </location>
</feature>
<protein>
    <submittedName>
        <fullName evidence="12">Site-2 protease family protein</fullName>
    </submittedName>
</protein>
<gene>
    <name evidence="12" type="ORF">EHS11_07495</name>
</gene>
<reference evidence="12" key="1">
    <citation type="journal article" date="2019" name="PLoS Negl. Trop. Dis.">
        <title>Revisiting the worldwide diversity of Leptospira species in the environment.</title>
        <authorList>
            <person name="Vincent A.T."/>
            <person name="Schiettekatte O."/>
            <person name="Bourhy P."/>
            <person name="Veyrier F.J."/>
            <person name="Picardeau M."/>
        </authorList>
    </citation>
    <scope>NUCLEOTIDE SEQUENCE [LARGE SCALE GENOMIC DNA]</scope>
    <source>
        <strain evidence="12">201400974</strain>
    </source>
</reference>
<evidence type="ECO:0000256" key="9">
    <source>
        <dbReference type="ARBA" id="ARBA00023136"/>
    </source>
</evidence>
<dbReference type="InterPro" id="IPR044838">
    <property type="entry name" value="EGY1-like"/>
</dbReference>
<dbReference type="GO" id="GO:0008233">
    <property type="term" value="F:peptidase activity"/>
    <property type="evidence" value="ECO:0007669"/>
    <property type="project" value="UniProtKB-KW"/>
</dbReference>
<keyword evidence="7" id="KW-0809">Transit peptide</keyword>
<evidence type="ECO:0000256" key="2">
    <source>
        <dbReference type="ARBA" id="ARBA00004141"/>
    </source>
</evidence>
<proteinExistence type="inferred from homology"/>
<evidence type="ECO:0000259" key="11">
    <source>
        <dbReference type="Pfam" id="PF02163"/>
    </source>
</evidence>
<comment type="similarity">
    <text evidence="3">Belongs to the peptidase M50B family.</text>
</comment>
<name>A0A4R9LU17_9LEPT</name>
<sequence>MLSSEWPYSVGLIVILFFHEMGHYLPARYYGVKATLPYFIPFPLGPIGTMGAVIQIKERIPDKLKLFDIGIGGPIASFLLSIIAWVIGIFLSKLMVIPEGMDKSQFLFFGDSLFTYWSGQLILGPYDTNLFDISIHPLAKAGWVGLLITAINLLPFGQLDGGHVIYALFGERYRNWIHWLFLGFIFFTLLNFTWLIWSFLIFYLLKVEHPFVPDSQVELRGVRRFLGYFMLIALAFIFVPRPIMMGNEIDSPTLLRDILTILKNTIGGV</sequence>
<dbReference type="PANTHER" id="PTHR31412">
    <property type="entry name" value="ZINC METALLOPROTEASE EGY1"/>
    <property type="match status" value="1"/>
</dbReference>
<comment type="subcellular location">
    <subcellularLocation>
        <location evidence="2">Membrane</location>
        <topology evidence="2">Multi-pass membrane protein</topology>
    </subcellularLocation>
</comment>
<evidence type="ECO:0000313" key="12">
    <source>
        <dbReference type="EMBL" id="TGN11200.1"/>
    </source>
</evidence>
<evidence type="ECO:0000256" key="3">
    <source>
        <dbReference type="ARBA" id="ARBA00007931"/>
    </source>
</evidence>
<dbReference type="OrthoDB" id="9781963at2"/>
<evidence type="ECO:0000256" key="7">
    <source>
        <dbReference type="ARBA" id="ARBA00022946"/>
    </source>
</evidence>
<feature type="transmembrane region" description="Helical" evidence="10">
    <location>
        <begin position="106"/>
        <end position="123"/>
    </location>
</feature>
<accession>A0A4R9LU17</accession>
<feature type="transmembrane region" description="Helical" evidence="10">
    <location>
        <begin position="38"/>
        <end position="56"/>
    </location>
</feature>
<evidence type="ECO:0000256" key="6">
    <source>
        <dbReference type="ARBA" id="ARBA00022801"/>
    </source>
</evidence>
<keyword evidence="13" id="KW-1185">Reference proteome</keyword>
<keyword evidence="6" id="KW-0378">Hydrolase</keyword>
<keyword evidence="5 10" id="KW-0812">Transmembrane</keyword>
<feature type="transmembrane region" description="Helical" evidence="10">
    <location>
        <begin position="181"/>
        <end position="205"/>
    </location>
</feature>
<evidence type="ECO:0000256" key="8">
    <source>
        <dbReference type="ARBA" id="ARBA00022989"/>
    </source>
</evidence>
<organism evidence="12 13">
    <name type="scientific">Leptospira ilyithenensis</name>
    <dbReference type="NCBI Taxonomy" id="2484901"/>
    <lineage>
        <taxon>Bacteria</taxon>
        <taxon>Pseudomonadati</taxon>
        <taxon>Spirochaetota</taxon>
        <taxon>Spirochaetia</taxon>
        <taxon>Leptospirales</taxon>
        <taxon>Leptospiraceae</taxon>
        <taxon>Leptospira</taxon>
    </lineage>
</organism>
<dbReference type="GO" id="GO:0006508">
    <property type="term" value="P:proteolysis"/>
    <property type="evidence" value="ECO:0007669"/>
    <property type="project" value="UniProtKB-KW"/>
</dbReference>
<comment type="caution">
    <text evidence="12">The sequence shown here is derived from an EMBL/GenBank/DDBJ whole genome shotgun (WGS) entry which is preliminary data.</text>
</comment>
<keyword evidence="8 10" id="KW-1133">Transmembrane helix</keyword>
<dbReference type="CDD" id="cd06160">
    <property type="entry name" value="S2P-M50_like_2"/>
    <property type="match status" value="1"/>
</dbReference>
<evidence type="ECO:0000256" key="10">
    <source>
        <dbReference type="SAM" id="Phobius"/>
    </source>
</evidence>
<evidence type="ECO:0000256" key="4">
    <source>
        <dbReference type="ARBA" id="ARBA00022670"/>
    </source>
</evidence>
<dbReference type="PANTHER" id="PTHR31412:SF0">
    <property type="entry name" value="ZINC METALLOPROTEASE EGY1, CHLOROPLASTIC-RELATED"/>
    <property type="match status" value="1"/>
</dbReference>
<dbReference type="AlphaFoldDB" id="A0A4R9LU17"/>
<dbReference type="Proteomes" id="UP000298264">
    <property type="component" value="Unassembled WGS sequence"/>
</dbReference>
<feature type="transmembrane region" description="Helical" evidence="10">
    <location>
        <begin position="6"/>
        <end position="26"/>
    </location>
</feature>
<evidence type="ECO:0000256" key="5">
    <source>
        <dbReference type="ARBA" id="ARBA00022692"/>
    </source>
</evidence>
<comment type="cofactor">
    <cofactor evidence="1">
        <name>Zn(2+)</name>
        <dbReference type="ChEBI" id="CHEBI:29105"/>
    </cofactor>
</comment>
<keyword evidence="4 12" id="KW-0645">Protease</keyword>
<dbReference type="EMBL" id="RQHV01000042">
    <property type="protein sequence ID" value="TGN11200.1"/>
    <property type="molecule type" value="Genomic_DNA"/>
</dbReference>
<dbReference type="Pfam" id="PF02163">
    <property type="entry name" value="Peptidase_M50"/>
    <property type="match status" value="1"/>
</dbReference>
<feature type="domain" description="Peptidase M50" evidence="11">
    <location>
        <begin position="9"/>
        <end position="174"/>
    </location>
</feature>
<dbReference type="GO" id="GO:0016020">
    <property type="term" value="C:membrane"/>
    <property type="evidence" value="ECO:0007669"/>
    <property type="project" value="UniProtKB-SubCell"/>
</dbReference>
<evidence type="ECO:0000313" key="13">
    <source>
        <dbReference type="Proteomes" id="UP000298264"/>
    </source>
</evidence>